<name>A0AAI8YG60_9PEZI</name>
<evidence type="ECO:0000256" key="1">
    <source>
        <dbReference type="SAM" id="SignalP"/>
    </source>
</evidence>
<feature type="chain" id="PRO_5042528544" evidence="1">
    <location>
        <begin position="22"/>
        <end position="158"/>
    </location>
</feature>
<protein>
    <submittedName>
        <fullName evidence="2">Uu.00g109180.m01.CDS01</fullName>
    </submittedName>
</protein>
<dbReference type="AlphaFoldDB" id="A0AAI8YG60"/>
<gene>
    <name evidence="2" type="ORF">KHLLAP_LOCUS3992</name>
</gene>
<dbReference type="InterPro" id="IPR006771">
    <property type="entry name" value="CetA-like"/>
</dbReference>
<keyword evidence="1" id="KW-0732">Signal</keyword>
<reference evidence="2" key="1">
    <citation type="submission" date="2023-10" db="EMBL/GenBank/DDBJ databases">
        <authorList>
            <person name="Hackl T."/>
        </authorList>
    </citation>
    <scope>NUCLEOTIDE SEQUENCE</scope>
</reference>
<accession>A0AAI8YG60</accession>
<dbReference type="EMBL" id="CAUWAG010000006">
    <property type="protein sequence ID" value="CAJ2503524.1"/>
    <property type="molecule type" value="Genomic_DNA"/>
</dbReference>
<comment type="caution">
    <text evidence="2">The sequence shown here is derived from an EMBL/GenBank/DDBJ whole genome shotgun (WGS) entry which is preliminary data.</text>
</comment>
<sequence>MVNTAQLTSALLLAMAPSALGGFLHAQNNCGFSIWCAGVLSPSAPGQPGQSSPIVQVNANSAYASPLAAENNNVGAVTKCSRNSNLSPVYQLEVTIDQGRSWVDLSAIDGSPFIDVYRRAKIPGSGCAALECAPGATNCEWPAFFDCLSTGDIYMTLC</sequence>
<organism evidence="2 3">
    <name type="scientific">Anthostomella pinea</name>
    <dbReference type="NCBI Taxonomy" id="933095"/>
    <lineage>
        <taxon>Eukaryota</taxon>
        <taxon>Fungi</taxon>
        <taxon>Dikarya</taxon>
        <taxon>Ascomycota</taxon>
        <taxon>Pezizomycotina</taxon>
        <taxon>Sordariomycetes</taxon>
        <taxon>Xylariomycetidae</taxon>
        <taxon>Xylariales</taxon>
        <taxon>Xylariaceae</taxon>
        <taxon>Anthostomella</taxon>
    </lineage>
</organism>
<dbReference type="Pfam" id="PF04681">
    <property type="entry name" value="Bys1"/>
    <property type="match status" value="1"/>
</dbReference>
<feature type="signal peptide" evidence="1">
    <location>
        <begin position="1"/>
        <end position="21"/>
    </location>
</feature>
<dbReference type="InterPro" id="IPR037176">
    <property type="entry name" value="Osmotin/thaumatin-like_sf"/>
</dbReference>
<proteinExistence type="predicted"/>
<dbReference type="Proteomes" id="UP001295740">
    <property type="component" value="Unassembled WGS sequence"/>
</dbReference>
<dbReference type="SUPFAM" id="SSF49870">
    <property type="entry name" value="Osmotin, thaumatin-like protein"/>
    <property type="match status" value="1"/>
</dbReference>
<keyword evidence="3" id="KW-1185">Reference proteome</keyword>
<evidence type="ECO:0000313" key="3">
    <source>
        <dbReference type="Proteomes" id="UP001295740"/>
    </source>
</evidence>
<evidence type="ECO:0000313" key="2">
    <source>
        <dbReference type="EMBL" id="CAJ2503524.1"/>
    </source>
</evidence>